<name>A0A8T2JN84_9PIPI</name>
<sequence length="111" mass="11662">MGGTGRGGRSLSVRSQGHYNVIPFRVPTATGSPPGRFYMVPRSLLVLGVLSVGCAVRVHSHSYHLHNGGSSCYMELTVFCPLHVPVTSPGSLCVAADWGLRAGLGVGGWSR</sequence>
<dbReference type="AlphaFoldDB" id="A0A8T2JN84"/>
<reference evidence="1" key="1">
    <citation type="thesis" date="2020" institute="ProQuest LLC" country="789 East Eisenhower Parkway, Ann Arbor, MI, USA">
        <title>Comparative Genomics and Chromosome Evolution.</title>
        <authorList>
            <person name="Mudd A.B."/>
        </authorList>
    </citation>
    <scope>NUCLEOTIDE SEQUENCE</scope>
    <source>
        <strain evidence="1">Female2</strain>
        <tissue evidence="1">Blood</tissue>
    </source>
</reference>
<dbReference type="Proteomes" id="UP000812440">
    <property type="component" value="Chromosome 5"/>
</dbReference>
<dbReference type="EMBL" id="JAACNH010000004">
    <property type="protein sequence ID" value="KAG8444887.1"/>
    <property type="molecule type" value="Genomic_DNA"/>
</dbReference>
<comment type="caution">
    <text evidence="1">The sequence shown here is derived from an EMBL/GenBank/DDBJ whole genome shotgun (WGS) entry which is preliminary data.</text>
</comment>
<proteinExistence type="predicted"/>
<organism evidence="1 2">
    <name type="scientific">Hymenochirus boettgeri</name>
    <name type="common">Congo dwarf clawed frog</name>
    <dbReference type="NCBI Taxonomy" id="247094"/>
    <lineage>
        <taxon>Eukaryota</taxon>
        <taxon>Metazoa</taxon>
        <taxon>Chordata</taxon>
        <taxon>Craniata</taxon>
        <taxon>Vertebrata</taxon>
        <taxon>Euteleostomi</taxon>
        <taxon>Amphibia</taxon>
        <taxon>Batrachia</taxon>
        <taxon>Anura</taxon>
        <taxon>Pipoidea</taxon>
        <taxon>Pipidae</taxon>
        <taxon>Pipinae</taxon>
        <taxon>Hymenochirus</taxon>
    </lineage>
</organism>
<protein>
    <submittedName>
        <fullName evidence="1">Uncharacterized protein</fullName>
    </submittedName>
</protein>
<keyword evidence="2" id="KW-1185">Reference proteome</keyword>
<accession>A0A8T2JN84</accession>
<gene>
    <name evidence="1" type="ORF">GDO86_009878</name>
</gene>
<evidence type="ECO:0000313" key="1">
    <source>
        <dbReference type="EMBL" id="KAG8444887.1"/>
    </source>
</evidence>
<evidence type="ECO:0000313" key="2">
    <source>
        <dbReference type="Proteomes" id="UP000812440"/>
    </source>
</evidence>